<accession>A0ABT5XT75</accession>
<comment type="caution">
    <text evidence="2">The sequence shown here is derived from an EMBL/GenBank/DDBJ whole genome shotgun (WGS) entry which is preliminary data.</text>
</comment>
<protein>
    <recommendedName>
        <fullName evidence="4">Lipoprotein</fullName>
    </recommendedName>
</protein>
<sequence>MKQLLLIIVFAGVLISCKNSGESKKEQDGSTVSEAVESNTANQTETNYVTIDSDEALVAASLMAAPAESRDGCKVIGYNMAGEFVTLREGDNEFIVLADNPQQSGFNAACYHKSLEPFMARGRELRAEGKTGPEIFDIREEEAKSGKLDMGKPGATLHIYYGESDQYNPETHEVEGAHYRYVVYLPFATAASTGLPEKPLGSNHPWIMNPGTHKAHIMISPLFKDKNE</sequence>
<dbReference type="EMBL" id="JARFVA010000010">
    <property type="protein sequence ID" value="MDF0709094.1"/>
    <property type="molecule type" value="Genomic_DNA"/>
</dbReference>
<evidence type="ECO:0000313" key="2">
    <source>
        <dbReference type="EMBL" id="MDF0709094.1"/>
    </source>
</evidence>
<reference evidence="2 3" key="1">
    <citation type="submission" date="2023-03" db="EMBL/GenBank/DDBJ databases">
        <title>Muricauda XX sp. nov. and Muricauda XXX sp. nov., two novel species isolated from Okinawa Trough.</title>
        <authorList>
            <person name="Cao W."/>
            <person name="Deng X."/>
        </authorList>
    </citation>
    <scope>NUCLEOTIDE SEQUENCE [LARGE SCALE GENOMIC DNA]</scope>
    <source>
        <strain evidence="2 3">81s02</strain>
    </source>
</reference>
<dbReference type="PROSITE" id="PS51257">
    <property type="entry name" value="PROKAR_LIPOPROTEIN"/>
    <property type="match status" value="1"/>
</dbReference>
<evidence type="ECO:0008006" key="4">
    <source>
        <dbReference type="Google" id="ProtNLM"/>
    </source>
</evidence>
<dbReference type="RefSeq" id="WP_275650863.1">
    <property type="nucleotide sequence ID" value="NZ_JARFVA010000010.1"/>
</dbReference>
<dbReference type="Proteomes" id="UP001217083">
    <property type="component" value="Unassembled WGS sequence"/>
</dbReference>
<proteinExistence type="predicted"/>
<keyword evidence="3" id="KW-1185">Reference proteome</keyword>
<feature type="compositionally biased region" description="Polar residues" evidence="1">
    <location>
        <begin position="29"/>
        <end position="46"/>
    </location>
</feature>
<evidence type="ECO:0000313" key="3">
    <source>
        <dbReference type="Proteomes" id="UP001217083"/>
    </source>
</evidence>
<organism evidence="2 3">
    <name type="scientific">Flagellimonas okinawensis</name>
    <dbReference type="NCBI Taxonomy" id="3031324"/>
    <lineage>
        <taxon>Bacteria</taxon>
        <taxon>Pseudomonadati</taxon>
        <taxon>Bacteroidota</taxon>
        <taxon>Flavobacteriia</taxon>
        <taxon>Flavobacteriales</taxon>
        <taxon>Flavobacteriaceae</taxon>
        <taxon>Flagellimonas</taxon>
    </lineage>
</organism>
<feature type="region of interest" description="Disordered" evidence="1">
    <location>
        <begin position="21"/>
        <end position="46"/>
    </location>
</feature>
<evidence type="ECO:0000256" key="1">
    <source>
        <dbReference type="SAM" id="MobiDB-lite"/>
    </source>
</evidence>
<name>A0ABT5XT75_9FLAO</name>
<gene>
    <name evidence="2" type="ORF">PY091_17925</name>
</gene>